<dbReference type="EMBL" id="FRAF01000005">
    <property type="protein sequence ID" value="SHJ90172.1"/>
    <property type="molecule type" value="Genomic_DNA"/>
</dbReference>
<keyword evidence="21" id="KW-1185">Reference proteome</keyword>
<name>A0A1M6N3B4_9BACL</name>
<evidence type="ECO:0000256" key="13">
    <source>
        <dbReference type="ARBA" id="ARBA00023316"/>
    </source>
</evidence>
<evidence type="ECO:0000256" key="1">
    <source>
        <dbReference type="ARBA" id="ARBA00022475"/>
    </source>
</evidence>
<evidence type="ECO:0000256" key="4">
    <source>
        <dbReference type="ARBA" id="ARBA00022676"/>
    </source>
</evidence>
<dbReference type="GO" id="GO:0009252">
    <property type="term" value="P:peptidoglycan biosynthetic process"/>
    <property type="evidence" value="ECO:0007669"/>
    <property type="project" value="UniProtKB-KW"/>
</dbReference>
<evidence type="ECO:0000256" key="9">
    <source>
        <dbReference type="ARBA" id="ARBA00022984"/>
    </source>
</evidence>
<evidence type="ECO:0000313" key="21">
    <source>
        <dbReference type="Proteomes" id="UP000184016"/>
    </source>
</evidence>
<keyword evidence="12" id="KW-0511">Multifunctional enzyme</keyword>
<protein>
    <submittedName>
        <fullName evidence="20">Penicillin-binding protein 2A</fullName>
    </submittedName>
</protein>
<keyword evidence="5" id="KW-0808">Transferase</keyword>
<dbReference type="GO" id="GO:0008955">
    <property type="term" value="F:peptidoglycan glycosyltransferase activity"/>
    <property type="evidence" value="ECO:0007669"/>
    <property type="project" value="UniProtKB-EC"/>
</dbReference>
<dbReference type="InterPro" id="IPR012338">
    <property type="entry name" value="Beta-lactam/transpept-like"/>
</dbReference>
<feature type="region of interest" description="Disordered" evidence="16">
    <location>
        <begin position="784"/>
        <end position="887"/>
    </location>
</feature>
<dbReference type="PANTHER" id="PTHR32282">
    <property type="entry name" value="BINDING PROTEIN TRANSPEPTIDASE, PUTATIVE-RELATED"/>
    <property type="match status" value="1"/>
</dbReference>
<dbReference type="GO" id="GO:0008658">
    <property type="term" value="F:penicillin binding"/>
    <property type="evidence" value="ECO:0007669"/>
    <property type="project" value="InterPro"/>
</dbReference>
<dbReference type="SUPFAM" id="SSF56601">
    <property type="entry name" value="beta-lactamase/transpeptidase-like"/>
    <property type="match status" value="1"/>
</dbReference>
<sequence>MRSKRPTAPAGKNTTKAVKGGFSIGKLILTLIIVLLVVVILFTVGFFLLVQFTPFNAAKMNDFNSPTVVYDGNGQKYITIGNGSSSIPYQDIPKDLQNALVATEDHTFWSSPSSIDFRSILRAAYVDLLAGGADQGASTIQEQLAKMVYLTDNKSISYKVKQVVLGVQLSRHYTKQEILTMYLNRVFLGSNATGVEQAAKLYFGVDLRKDPHLTLDQAALLAGLPQAPSAYDPLLHPHAAIARRNIVLQNMANYGYISQAKADWAMKQPLGVSAHSMGESGWSQHPLFTNFLFDWAQRHGISPEELSQGGLKIYTTIDPNVQAALHQVFFTNKYDNDWPGPTTGTVVEGGAIFLDPKTGAILGAAGSRKQDYTRLGIDRVYSLSSPGSSIKPIMDYGPAIESGKWNYLSVLDDTPHDFGGGYTPENWNPNAPPKITLQYGIQWSQNVASVWLLQQIGIQNGVSFAENDGIPVSQQASHQLGIAIGGNLDVSPIMMAQAYEPFDDNGVQMEAHLINKIVNASGQVIYRDPVQAKQVMTPHTAHVLTRLMQDVVDFGTGQLAQIQGWGVAGKTGTVQYSPGLVGNHPNWVRTGWFDGYTPNIVGSIYIGYDVTTPEHHMSWVTLDPSGNAAELWRDVMVNALAGQTPQQFPEGPYPYATGLPNAAMNTSQPISGLQASYNASQNQVILNWKANGQNNGWVYQISRAEDSSSNASNSNNSASNTTNNSSSANSSNSSSSSLTFIGQTQNTTFVDPGVVQGNTYTYQVQAYDPSTQQTVGSPLTVTINVPSATLPNQGNGPGNNNPGNPPGQGPNGPGSGQGNGTGPGNTTGNNTNGGNPGNTTGNSSSTGNTGSPPSPPAPGGQGNSVPVGNSVLPTSAPAPSKPKSSKH</sequence>
<evidence type="ECO:0000256" key="15">
    <source>
        <dbReference type="ARBA" id="ARBA00049902"/>
    </source>
</evidence>
<evidence type="ECO:0000256" key="17">
    <source>
        <dbReference type="SAM" id="Phobius"/>
    </source>
</evidence>
<evidence type="ECO:0000256" key="3">
    <source>
        <dbReference type="ARBA" id="ARBA00022670"/>
    </source>
</evidence>
<dbReference type="InterPro" id="IPR036950">
    <property type="entry name" value="PBP_transglycosylase"/>
</dbReference>
<feature type="domain" description="Glycosyl transferase family 51" evidence="19">
    <location>
        <begin position="84"/>
        <end position="251"/>
    </location>
</feature>
<dbReference type="PANTHER" id="PTHR32282:SF32">
    <property type="entry name" value="PENICILLIN-BINDING PROTEIN 2A"/>
    <property type="match status" value="1"/>
</dbReference>
<evidence type="ECO:0000256" key="16">
    <source>
        <dbReference type="SAM" id="MobiDB-lite"/>
    </source>
</evidence>
<feature type="compositionally biased region" description="Low complexity" evidence="16">
    <location>
        <begin position="875"/>
        <end position="887"/>
    </location>
</feature>
<evidence type="ECO:0000256" key="7">
    <source>
        <dbReference type="ARBA" id="ARBA00022801"/>
    </source>
</evidence>
<dbReference type="SUPFAM" id="SSF53955">
    <property type="entry name" value="Lysozyme-like"/>
    <property type="match status" value="1"/>
</dbReference>
<dbReference type="OrthoDB" id="9766909at2"/>
<dbReference type="Pfam" id="PF00912">
    <property type="entry name" value="Transgly"/>
    <property type="match status" value="1"/>
</dbReference>
<feature type="compositionally biased region" description="Low complexity" evidence="16">
    <location>
        <begin position="707"/>
        <end position="737"/>
    </location>
</feature>
<dbReference type="InterPro" id="IPR013783">
    <property type="entry name" value="Ig-like_fold"/>
</dbReference>
<reference evidence="21" key="1">
    <citation type="submission" date="2016-11" db="EMBL/GenBank/DDBJ databases">
        <authorList>
            <person name="Varghese N."/>
            <person name="Submissions S."/>
        </authorList>
    </citation>
    <scope>NUCLEOTIDE SEQUENCE [LARGE SCALE GENOMIC DNA]</scope>
    <source>
        <strain evidence="21">USBA-503</strain>
    </source>
</reference>
<feature type="domain" description="Penicillin-binding protein transpeptidase" evidence="18">
    <location>
        <begin position="349"/>
        <end position="605"/>
    </location>
</feature>
<keyword evidence="13" id="KW-0961">Cell wall biogenesis/degradation</keyword>
<evidence type="ECO:0000313" key="20">
    <source>
        <dbReference type="EMBL" id="SHJ90172.1"/>
    </source>
</evidence>
<dbReference type="Gene3D" id="2.60.40.10">
    <property type="entry name" value="Immunoglobulins"/>
    <property type="match status" value="1"/>
</dbReference>
<feature type="region of interest" description="Disordered" evidence="16">
    <location>
        <begin position="707"/>
        <end position="739"/>
    </location>
</feature>
<keyword evidence="8" id="KW-0133">Cell shape</keyword>
<evidence type="ECO:0000259" key="19">
    <source>
        <dbReference type="Pfam" id="PF00912"/>
    </source>
</evidence>
<dbReference type="GO" id="GO:0009002">
    <property type="term" value="F:serine-type D-Ala-D-Ala carboxypeptidase activity"/>
    <property type="evidence" value="ECO:0007669"/>
    <property type="project" value="UniProtKB-EC"/>
</dbReference>
<dbReference type="InterPro" id="IPR001460">
    <property type="entry name" value="PCN-bd_Tpept"/>
</dbReference>
<keyword evidence="11 17" id="KW-0472">Membrane</keyword>
<keyword evidence="6 17" id="KW-0812">Transmembrane</keyword>
<evidence type="ECO:0000256" key="11">
    <source>
        <dbReference type="ARBA" id="ARBA00023136"/>
    </source>
</evidence>
<organism evidence="20 21">
    <name type="scientific">Alicyclobacillus tolerans</name>
    <dbReference type="NCBI Taxonomy" id="90970"/>
    <lineage>
        <taxon>Bacteria</taxon>
        <taxon>Bacillati</taxon>
        <taxon>Bacillota</taxon>
        <taxon>Bacilli</taxon>
        <taxon>Bacillales</taxon>
        <taxon>Alicyclobacillaceae</taxon>
        <taxon>Alicyclobacillus</taxon>
    </lineage>
</organism>
<dbReference type="STRING" id="1830138.SAMN05443507_10566"/>
<dbReference type="GO" id="GO:0030288">
    <property type="term" value="C:outer membrane-bounded periplasmic space"/>
    <property type="evidence" value="ECO:0007669"/>
    <property type="project" value="TreeGrafter"/>
</dbReference>
<keyword evidence="2" id="KW-0121">Carboxypeptidase</keyword>
<proteinExistence type="predicted"/>
<dbReference type="InterPro" id="IPR050396">
    <property type="entry name" value="Glycosyltr_51/Transpeptidase"/>
</dbReference>
<evidence type="ECO:0000256" key="5">
    <source>
        <dbReference type="ARBA" id="ARBA00022679"/>
    </source>
</evidence>
<evidence type="ECO:0000256" key="6">
    <source>
        <dbReference type="ARBA" id="ARBA00022692"/>
    </source>
</evidence>
<feature type="compositionally biased region" description="Gly residues" evidence="16">
    <location>
        <begin position="809"/>
        <end position="825"/>
    </location>
</feature>
<feature type="compositionally biased region" description="Low complexity" evidence="16">
    <location>
        <begin position="826"/>
        <end position="851"/>
    </location>
</feature>
<feature type="transmembrane region" description="Helical" evidence="17">
    <location>
        <begin position="27"/>
        <end position="50"/>
    </location>
</feature>
<evidence type="ECO:0000256" key="12">
    <source>
        <dbReference type="ARBA" id="ARBA00023268"/>
    </source>
</evidence>
<dbReference type="AlphaFoldDB" id="A0A1M6N3B4"/>
<dbReference type="Proteomes" id="UP000184016">
    <property type="component" value="Unassembled WGS sequence"/>
</dbReference>
<keyword evidence="4" id="KW-0328">Glycosyltransferase</keyword>
<gene>
    <name evidence="20" type="ORF">SAMN05443507_10566</name>
</gene>
<keyword evidence="1" id="KW-1003">Cell membrane</keyword>
<dbReference type="GO" id="GO:0071555">
    <property type="term" value="P:cell wall organization"/>
    <property type="evidence" value="ECO:0007669"/>
    <property type="project" value="UniProtKB-KW"/>
</dbReference>
<dbReference type="InterPro" id="IPR023346">
    <property type="entry name" value="Lysozyme-like_dom_sf"/>
</dbReference>
<keyword evidence="7" id="KW-0378">Hydrolase</keyword>
<keyword evidence="3" id="KW-0645">Protease</keyword>
<evidence type="ECO:0000256" key="2">
    <source>
        <dbReference type="ARBA" id="ARBA00022645"/>
    </source>
</evidence>
<evidence type="ECO:0000259" key="18">
    <source>
        <dbReference type="Pfam" id="PF00905"/>
    </source>
</evidence>
<feature type="compositionally biased region" description="Low complexity" evidence="16">
    <location>
        <begin position="791"/>
        <end position="802"/>
    </location>
</feature>
<comment type="catalytic activity">
    <reaction evidence="14">
        <text>Preferential cleavage: (Ac)2-L-Lys-D-Ala-|-D-Ala. Also transpeptidation of peptidyl-alanyl moieties that are N-acyl substituents of D-alanine.</text>
        <dbReference type="EC" id="3.4.16.4"/>
    </reaction>
</comment>
<dbReference type="Gene3D" id="3.40.710.10">
    <property type="entry name" value="DD-peptidase/beta-lactamase superfamily"/>
    <property type="match status" value="1"/>
</dbReference>
<evidence type="ECO:0000256" key="8">
    <source>
        <dbReference type="ARBA" id="ARBA00022960"/>
    </source>
</evidence>
<dbReference type="Gene3D" id="1.10.3810.10">
    <property type="entry name" value="Biosynthetic peptidoglycan transglycosylase-like"/>
    <property type="match status" value="1"/>
</dbReference>
<dbReference type="Pfam" id="PF00905">
    <property type="entry name" value="Transpeptidase"/>
    <property type="match status" value="1"/>
</dbReference>
<dbReference type="RefSeq" id="WP_072873310.1">
    <property type="nucleotide sequence ID" value="NZ_FRAF01000005.1"/>
</dbReference>
<dbReference type="GO" id="GO:0006508">
    <property type="term" value="P:proteolysis"/>
    <property type="evidence" value="ECO:0007669"/>
    <property type="project" value="UniProtKB-KW"/>
</dbReference>
<accession>A0A1M6N3B4</accession>
<comment type="catalytic activity">
    <reaction evidence="15">
        <text>[GlcNAc-(1-&gt;4)-Mur2Ac(oyl-L-Ala-gamma-D-Glu-L-Lys-D-Ala-D-Ala)](n)-di-trans,octa-cis-undecaprenyl diphosphate + beta-D-GlcNAc-(1-&gt;4)-Mur2Ac(oyl-L-Ala-gamma-D-Glu-L-Lys-D-Ala-D-Ala)-di-trans,octa-cis-undecaprenyl diphosphate = [GlcNAc-(1-&gt;4)-Mur2Ac(oyl-L-Ala-gamma-D-Glu-L-Lys-D-Ala-D-Ala)](n+1)-di-trans,octa-cis-undecaprenyl diphosphate + di-trans,octa-cis-undecaprenyl diphosphate + H(+)</text>
        <dbReference type="Rhea" id="RHEA:23708"/>
        <dbReference type="Rhea" id="RHEA-COMP:9602"/>
        <dbReference type="Rhea" id="RHEA-COMP:9603"/>
        <dbReference type="ChEBI" id="CHEBI:15378"/>
        <dbReference type="ChEBI" id="CHEBI:58405"/>
        <dbReference type="ChEBI" id="CHEBI:60033"/>
        <dbReference type="ChEBI" id="CHEBI:78435"/>
        <dbReference type="EC" id="2.4.99.28"/>
    </reaction>
</comment>
<keyword evidence="9" id="KW-0573">Peptidoglycan synthesis</keyword>
<evidence type="ECO:0000256" key="14">
    <source>
        <dbReference type="ARBA" id="ARBA00034000"/>
    </source>
</evidence>
<dbReference type="InterPro" id="IPR001264">
    <property type="entry name" value="Glyco_trans_51"/>
</dbReference>
<evidence type="ECO:0000256" key="10">
    <source>
        <dbReference type="ARBA" id="ARBA00022989"/>
    </source>
</evidence>
<dbReference type="GO" id="GO:0008360">
    <property type="term" value="P:regulation of cell shape"/>
    <property type="evidence" value="ECO:0007669"/>
    <property type="project" value="UniProtKB-KW"/>
</dbReference>
<keyword evidence="10 17" id="KW-1133">Transmembrane helix</keyword>